<feature type="transmembrane region" description="Helical" evidence="1">
    <location>
        <begin position="12"/>
        <end position="33"/>
    </location>
</feature>
<feature type="transmembrane region" description="Helical" evidence="1">
    <location>
        <begin position="45"/>
        <end position="63"/>
    </location>
</feature>
<organism evidence="2 3">
    <name type="scientific">Mariniflexile ostreae</name>
    <dbReference type="NCBI Taxonomy" id="1520892"/>
    <lineage>
        <taxon>Bacteria</taxon>
        <taxon>Pseudomonadati</taxon>
        <taxon>Bacteroidota</taxon>
        <taxon>Flavobacteriia</taxon>
        <taxon>Flavobacteriales</taxon>
        <taxon>Flavobacteriaceae</taxon>
        <taxon>Mariniflexile</taxon>
    </lineage>
</organism>
<dbReference type="EMBL" id="JBHMFC010000009">
    <property type="protein sequence ID" value="MFB9055733.1"/>
    <property type="molecule type" value="Genomic_DNA"/>
</dbReference>
<accession>A0ABV5F9C8</accession>
<comment type="caution">
    <text evidence="2">The sequence shown here is derived from an EMBL/GenBank/DDBJ whole genome shotgun (WGS) entry which is preliminary data.</text>
</comment>
<keyword evidence="1" id="KW-0812">Transmembrane</keyword>
<keyword evidence="1" id="KW-0472">Membrane</keyword>
<protein>
    <submittedName>
        <fullName evidence="2">DUF4199 domain-containing protein</fullName>
    </submittedName>
</protein>
<proteinExistence type="predicted"/>
<reference evidence="2 3" key="1">
    <citation type="submission" date="2024-09" db="EMBL/GenBank/DDBJ databases">
        <authorList>
            <person name="Sun Q."/>
            <person name="Mori K."/>
        </authorList>
    </citation>
    <scope>NUCLEOTIDE SEQUENCE [LARGE SCALE GENOMIC DNA]</scope>
    <source>
        <strain evidence="2 3">CECT 8622</strain>
    </source>
</reference>
<keyword evidence="3" id="KW-1185">Reference proteome</keyword>
<dbReference type="Pfam" id="PF13858">
    <property type="entry name" value="DUF4199"/>
    <property type="match status" value="1"/>
</dbReference>
<evidence type="ECO:0000313" key="2">
    <source>
        <dbReference type="EMBL" id="MFB9055733.1"/>
    </source>
</evidence>
<dbReference type="Proteomes" id="UP001589585">
    <property type="component" value="Unassembled WGS sequence"/>
</dbReference>
<feature type="transmembrane region" description="Helical" evidence="1">
    <location>
        <begin position="142"/>
        <end position="166"/>
    </location>
</feature>
<evidence type="ECO:0000313" key="3">
    <source>
        <dbReference type="Proteomes" id="UP001589585"/>
    </source>
</evidence>
<dbReference type="InterPro" id="IPR025250">
    <property type="entry name" value="DUF4199"/>
</dbReference>
<keyword evidence="1" id="KW-1133">Transmembrane helix</keyword>
<gene>
    <name evidence="2" type="ORF">ACFFU9_03170</name>
</gene>
<evidence type="ECO:0000256" key="1">
    <source>
        <dbReference type="SAM" id="Phobius"/>
    </source>
</evidence>
<name>A0ABV5F9C8_9FLAO</name>
<sequence>MPSQSLSPGKFATNYGLILGAVMMLITIITYATGMAIEAVQWPNYIYYIIFPIVILYVISAYKKQNAGLLTLSEALKIGVTIAVISALVNVVYGLIFHYIIDPQFASQLTERIGEKMLENQSISPEMVEKQMEMMKKFQNPLIGSAIWVALSAIFGLLYSLVGGVIMKKED</sequence>
<feature type="transmembrane region" description="Helical" evidence="1">
    <location>
        <begin position="75"/>
        <end position="101"/>
    </location>
</feature>
<dbReference type="RefSeq" id="WP_379859920.1">
    <property type="nucleotide sequence ID" value="NZ_JBHMFC010000009.1"/>
</dbReference>